<dbReference type="SUPFAM" id="SSF47336">
    <property type="entry name" value="ACP-like"/>
    <property type="match status" value="1"/>
</dbReference>
<dbReference type="RefSeq" id="WP_121763088.1">
    <property type="nucleotide sequence ID" value="NZ_VIFM01000496.1"/>
</dbReference>
<evidence type="ECO:0000259" key="1">
    <source>
        <dbReference type="PROSITE" id="PS50075"/>
    </source>
</evidence>
<accession>A0A540WI19</accession>
<dbReference type="Gene3D" id="1.10.1200.10">
    <property type="entry name" value="ACP-like"/>
    <property type="match status" value="1"/>
</dbReference>
<dbReference type="PROSITE" id="PS50075">
    <property type="entry name" value="CARRIER"/>
    <property type="match status" value="1"/>
</dbReference>
<gene>
    <name evidence="2" type="ORF">FJV41_48785</name>
</gene>
<feature type="domain" description="Carrier" evidence="1">
    <location>
        <begin position="5"/>
        <end position="82"/>
    </location>
</feature>
<reference evidence="2 3" key="1">
    <citation type="submission" date="2019-06" db="EMBL/GenBank/DDBJ databases">
        <authorList>
            <person name="Livingstone P."/>
            <person name="Whitworth D."/>
        </authorList>
    </citation>
    <scope>NUCLEOTIDE SEQUENCE [LARGE SCALE GENOMIC DNA]</scope>
    <source>
        <strain evidence="2 3">AM401</strain>
    </source>
</reference>
<dbReference type="AlphaFoldDB" id="A0A540WI19"/>
<proteinExistence type="predicted"/>
<evidence type="ECO:0000313" key="3">
    <source>
        <dbReference type="Proteomes" id="UP000315369"/>
    </source>
</evidence>
<dbReference type="InterPro" id="IPR009081">
    <property type="entry name" value="PP-bd_ACP"/>
</dbReference>
<keyword evidence="3" id="KW-1185">Reference proteome</keyword>
<evidence type="ECO:0000313" key="2">
    <source>
        <dbReference type="EMBL" id="TQF08648.1"/>
    </source>
</evidence>
<dbReference type="EMBL" id="VIFM01000496">
    <property type="protein sequence ID" value="TQF08648.1"/>
    <property type="molecule type" value="Genomic_DNA"/>
</dbReference>
<organism evidence="2 3">
    <name type="scientific">Myxococcus llanfairpwllgwyngyllgogerychwyrndrobwllllantysiliogogogochensis</name>
    <dbReference type="NCBI Taxonomy" id="2590453"/>
    <lineage>
        <taxon>Bacteria</taxon>
        <taxon>Pseudomonadati</taxon>
        <taxon>Myxococcota</taxon>
        <taxon>Myxococcia</taxon>
        <taxon>Myxococcales</taxon>
        <taxon>Cystobacterineae</taxon>
        <taxon>Myxococcaceae</taxon>
        <taxon>Myxococcus</taxon>
    </lineage>
</organism>
<dbReference type="Proteomes" id="UP000315369">
    <property type="component" value="Unassembled WGS sequence"/>
</dbReference>
<protein>
    <recommendedName>
        <fullName evidence="1">Carrier domain-containing protein</fullName>
    </recommendedName>
</protein>
<comment type="caution">
    <text evidence="2">The sequence shown here is derived from an EMBL/GenBank/DDBJ whole genome shotgun (WGS) entry which is preliminary data.</text>
</comment>
<dbReference type="Pfam" id="PF00550">
    <property type="entry name" value="PP-binding"/>
    <property type="match status" value="1"/>
</dbReference>
<dbReference type="OrthoDB" id="7284767at2"/>
<sequence length="86" mass="9553">MNTDEVRTRLIEVLREFLPRVAPDEPVEMARPCNEMGLDSMNAINLMLALEGAFEISFPDALLTAETFHSPASLETIVHQLRGAAQ</sequence>
<dbReference type="InterPro" id="IPR036736">
    <property type="entry name" value="ACP-like_sf"/>
</dbReference>
<name>A0A540WI19_9BACT</name>